<dbReference type="GO" id="GO:0016036">
    <property type="term" value="P:cellular response to phosphate starvation"/>
    <property type="evidence" value="ECO:0007669"/>
    <property type="project" value="TreeGrafter"/>
</dbReference>
<accession>A0A1H6IBI6</accession>
<keyword evidence="10" id="KW-1185">Reference proteome</keyword>
<keyword evidence="3" id="KW-0597">Phosphoprotein</keyword>
<dbReference type="CDD" id="cd00075">
    <property type="entry name" value="HATPase"/>
    <property type="match status" value="1"/>
</dbReference>
<dbReference type="InterPro" id="IPR005467">
    <property type="entry name" value="His_kinase_dom"/>
</dbReference>
<dbReference type="SUPFAM" id="SSF47384">
    <property type="entry name" value="Homodimeric domain of signal transducing histidine kinase"/>
    <property type="match status" value="1"/>
</dbReference>
<dbReference type="Pfam" id="PF02518">
    <property type="entry name" value="HATPase_c"/>
    <property type="match status" value="1"/>
</dbReference>
<dbReference type="Gene3D" id="3.30.565.10">
    <property type="entry name" value="Histidine kinase-like ATPase, C-terminal domain"/>
    <property type="match status" value="1"/>
</dbReference>
<organism evidence="9 10">
    <name type="scientific">Epilithonimonas hominis</name>
    <dbReference type="NCBI Taxonomy" id="420404"/>
    <lineage>
        <taxon>Bacteria</taxon>
        <taxon>Pseudomonadati</taxon>
        <taxon>Bacteroidota</taxon>
        <taxon>Flavobacteriia</taxon>
        <taxon>Flavobacteriales</taxon>
        <taxon>Weeksellaceae</taxon>
        <taxon>Chryseobacterium group</taxon>
        <taxon>Epilithonimonas</taxon>
    </lineage>
</organism>
<reference evidence="10" key="1">
    <citation type="submission" date="2016-10" db="EMBL/GenBank/DDBJ databases">
        <authorList>
            <person name="Varghese N."/>
            <person name="Submissions S."/>
        </authorList>
    </citation>
    <scope>NUCLEOTIDE SEQUENCE [LARGE SCALE GENOMIC DNA]</scope>
    <source>
        <strain evidence="10">DSM 19326</strain>
    </source>
</reference>
<dbReference type="AlphaFoldDB" id="A0A1H6IBI6"/>
<evidence type="ECO:0000256" key="4">
    <source>
        <dbReference type="ARBA" id="ARBA00022679"/>
    </source>
</evidence>
<dbReference type="PANTHER" id="PTHR45453">
    <property type="entry name" value="PHOSPHATE REGULON SENSOR PROTEIN PHOR"/>
    <property type="match status" value="1"/>
</dbReference>
<dbReference type="Pfam" id="PF00512">
    <property type="entry name" value="HisKA"/>
    <property type="match status" value="1"/>
</dbReference>
<name>A0A1H6IBI6_9FLAO</name>
<dbReference type="InterPro" id="IPR004358">
    <property type="entry name" value="Sig_transdc_His_kin-like_C"/>
</dbReference>
<evidence type="ECO:0000259" key="8">
    <source>
        <dbReference type="PROSITE" id="PS50109"/>
    </source>
</evidence>
<keyword evidence="7" id="KW-0812">Transmembrane</keyword>
<keyword evidence="7" id="KW-0472">Membrane</keyword>
<sequence>MRIRNSIKINWLSVAASMLLVTVIGSVVLVFEFYTDDVYFKTRNFNYFLVFTLWFLFVLNYFVLEFLFNYYSKNQIRRITNILPEDIIHDYDSDLSFKELGEKMHEMNQKNAEIDMMKEMENYRKEYIGNISHELKTPLFSIQGYIETLRDGGVEDLSIRDKYLQRIDSSVERLLNIVKDLDMINRYESGQIDLKYSIFDINLLVQEIFDLLEMEGEKHAMTMQLQTTQPQLFVSADKQRISQVLINLISNSIKYANREEAQIIVSTREGTKSIHISVEDNGMGIKPENLPRIFERFFRVESSRSRKEGGSGLGLAIVKHILEAHQQTIAVESTYLSGTKFKFKLTKSTPSIKKINGISNGNSIPGKAQNL</sequence>
<evidence type="ECO:0000256" key="2">
    <source>
        <dbReference type="ARBA" id="ARBA00012438"/>
    </source>
</evidence>
<dbReference type="GO" id="GO:0000155">
    <property type="term" value="F:phosphorelay sensor kinase activity"/>
    <property type="evidence" value="ECO:0007669"/>
    <property type="project" value="InterPro"/>
</dbReference>
<protein>
    <recommendedName>
        <fullName evidence="2">histidine kinase</fullName>
        <ecNumber evidence="2">2.7.13.3</ecNumber>
    </recommendedName>
</protein>
<dbReference type="PANTHER" id="PTHR45453:SF1">
    <property type="entry name" value="PHOSPHATE REGULON SENSOR PROTEIN PHOR"/>
    <property type="match status" value="1"/>
</dbReference>
<keyword evidence="7" id="KW-1133">Transmembrane helix</keyword>
<feature type="transmembrane region" description="Helical" evidence="7">
    <location>
        <begin position="47"/>
        <end position="68"/>
    </location>
</feature>
<dbReference type="InterPro" id="IPR003594">
    <property type="entry name" value="HATPase_dom"/>
</dbReference>
<dbReference type="Gene3D" id="1.10.287.130">
    <property type="match status" value="1"/>
</dbReference>
<evidence type="ECO:0000256" key="7">
    <source>
        <dbReference type="SAM" id="Phobius"/>
    </source>
</evidence>
<dbReference type="GO" id="GO:0005886">
    <property type="term" value="C:plasma membrane"/>
    <property type="evidence" value="ECO:0007669"/>
    <property type="project" value="TreeGrafter"/>
</dbReference>
<evidence type="ECO:0000256" key="3">
    <source>
        <dbReference type="ARBA" id="ARBA00022553"/>
    </source>
</evidence>
<keyword evidence="4" id="KW-0808">Transferase</keyword>
<dbReference type="CDD" id="cd00082">
    <property type="entry name" value="HisKA"/>
    <property type="match status" value="1"/>
</dbReference>
<dbReference type="Proteomes" id="UP000198555">
    <property type="component" value="Unassembled WGS sequence"/>
</dbReference>
<gene>
    <name evidence="9" type="ORF">SAMN05421793_10427</name>
</gene>
<dbReference type="InterPro" id="IPR036890">
    <property type="entry name" value="HATPase_C_sf"/>
</dbReference>
<dbReference type="SUPFAM" id="SSF55874">
    <property type="entry name" value="ATPase domain of HSP90 chaperone/DNA topoisomerase II/histidine kinase"/>
    <property type="match status" value="1"/>
</dbReference>
<dbReference type="STRING" id="420404.SAMN05421793_10427"/>
<dbReference type="FunFam" id="3.30.565.10:FF:000006">
    <property type="entry name" value="Sensor histidine kinase WalK"/>
    <property type="match status" value="1"/>
</dbReference>
<comment type="catalytic activity">
    <reaction evidence="1">
        <text>ATP + protein L-histidine = ADP + protein N-phospho-L-histidine.</text>
        <dbReference type="EC" id="2.7.13.3"/>
    </reaction>
</comment>
<dbReference type="PRINTS" id="PR00344">
    <property type="entry name" value="BCTRLSENSOR"/>
</dbReference>
<keyword evidence="6" id="KW-0902">Two-component regulatory system</keyword>
<dbReference type="SMART" id="SM00388">
    <property type="entry name" value="HisKA"/>
    <property type="match status" value="1"/>
</dbReference>
<dbReference type="SMART" id="SM00387">
    <property type="entry name" value="HATPase_c"/>
    <property type="match status" value="1"/>
</dbReference>
<feature type="transmembrane region" description="Helical" evidence="7">
    <location>
        <begin position="12"/>
        <end position="35"/>
    </location>
</feature>
<dbReference type="InterPro" id="IPR036097">
    <property type="entry name" value="HisK_dim/P_sf"/>
</dbReference>
<dbReference type="InterPro" id="IPR050351">
    <property type="entry name" value="BphY/WalK/GraS-like"/>
</dbReference>
<keyword evidence="5 9" id="KW-0418">Kinase</keyword>
<evidence type="ECO:0000256" key="6">
    <source>
        <dbReference type="ARBA" id="ARBA00023012"/>
    </source>
</evidence>
<dbReference type="GO" id="GO:0004721">
    <property type="term" value="F:phosphoprotein phosphatase activity"/>
    <property type="evidence" value="ECO:0007669"/>
    <property type="project" value="TreeGrafter"/>
</dbReference>
<evidence type="ECO:0000256" key="5">
    <source>
        <dbReference type="ARBA" id="ARBA00022777"/>
    </source>
</evidence>
<dbReference type="EC" id="2.7.13.3" evidence="2"/>
<dbReference type="EMBL" id="FNWX01000004">
    <property type="protein sequence ID" value="SEH43619.1"/>
    <property type="molecule type" value="Genomic_DNA"/>
</dbReference>
<evidence type="ECO:0000256" key="1">
    <source>
        <dbReference type="ARBA" id="ARBA00000085"/>
    </source>
</evidence>
<evidence type="ECO:0000313" key="9">
    <source>
        <dbReference type="EMBL" id="SEH43619.1"/>
    </source>
</evidence>
<proteinExistence type="predicted"/>
<dbReference type="PROSITE" id="PS50109">
    <property type="entry name" value="HIS_KIN"/>
    <property type="match status" value="1"/>
</dbReference>
<feature type="domain" description="Histidine kinase" evidence="8">
    <location>
        <begin position="130"/>
        <end position="349"/>
    </location>
</feature>
<evidence type="ECO:0000313" key="10">
    <source>
        <dbReference type="Proteomes" id="UP000198555"/>
    </source>
</evidence>
<dbReference type="InterPro" id="IPR003661">
    <property type="entry name" value="HisK_dim/P_dom"/>
</dbReference>